<dbReference type="GO" id="GO:0005975">
    <property type="term" value="P:carbohydrate metabolic process"/>
    <property type="evidence" value="ECO:0007669"/>
    <property type="project" value="InterPro"/>
</dbReference>
<reference evidence="2" key="1">
    <citation type="journal article" date="2014" name="FEMS Microbiol. Lett.">
        <title>Draft Genomic DNA Sequence of the Facultatively Methylotrophic Bacterium Acidomonas methanolica type strain MB58.</title>
        <authorList>
            <person name="Higashiura N."/>
            <person name="Hadano H."/>
            <person name="Hirakawa H."/>
            <person name="Matsutani M."/>
            <person name="Takabe S."/>
            <person name="Matsushita K."/>
            <person name="Azuma Y."/>
        </authorList>
    </citation>
    <scope>NUCLEOTIDE SEQUENCE [LARGE SCALE GENOMIC DNA]</scope>
    <source>
        <strain evidence="2">MB58</strain>
    </source>
</reference>
<evidence type="ECO:0008006" key="3">
    <source>
        <dbReference type="Google" id="ProtNLM"/>
    </source>
</evidence>
<dbReference type="PANTHER" id="PTHR47791">
    <property type="entry name" value="MEIOTICALLY UP-REGULATED GENE 191 PROTEIN"/>
    <property type="match status" value="1"/>
</dbReference>
<comment type="caution">
    <text evidence="1">The sequence shown here is derived from an EMBL/GenBank/DDBJ whole genome shotgun (WGS) entry which is preliminary data.</text>
</comment>
<dbReference type="Pfam" id="PF03663">
    <property type="entry name" value="Glyco_hydro_76"/>
    <property type="match status" value="1"/>
</dbReference>
<sequence>MHEAPGGRCGPSSLFGAAEREQVVASAGLRKSLGVLGLVAWGFLPWSCLASPATLPKALLLQHAALALDVLPAHYAAELHAHRDGGNFHAWQRFVTVSGLAGYEAESGDRRFHTLARDLLADRRGLDGNDDDLWVAEAALDWAERETDTTRRRENTDDAARIFARIAARDWDGVCGGGVWWDRAHTYKNAITNELFMDVAARLYGVTGAAPYRDWAEQSWRWFDGSGMIAESRAVNDGLDAHCRNNDGAPYSYNQGVILDALRHMSHLTGDARLLDRAARIARQAIAAGATPDGGFAEAREPMSVDSRIFRGIFVRALGRLVQVLPVGEPRHALGAWLIDESARVWASRSRDMRFDGDWKAAPFEPSAQAQLTAADLFVAAAHASGDVVQ</sequence>
<dbReference type="EMBL" id="BAND01000011">
    <property type="protein sequence ID" value="GAJ27904.1"/>
    <property type="molecule type" value="Genomic_DNA"/>
</dbReference>
<dbReference type="AlphaFoldDB" id="A0A023D1F8"/>
<keyword evidence="2" id="KW-1185">Reference proteome</keyword>
<accession>A0A023D1F8</accession>
<dbReference type="InterPro" id="IPR005198">
    <property type="entry name" value="Glyco_hydro_76"/>
</dbReference>
<reference evidence="1 2" key="2">
    <citation type="journal article" date="2014" name="FEMS Microbiol. Lett.">
        <title>Draft genomic DNA sequence of the facultatively methylotrophic bacterium Acidomonas methanolica type strain MB58.</title>
        <authorList>
            <person name="Higashiura N."/>
            <person name="Hadano H."/>
            <person name="Hirakawa H."/>
            <person name="Matsutani M."/>
            <person name="Takabe S."/>
            <person name="Matsushita K."/>
            <person name="Azuma Y."/>
        </authorList>
    </citation>
    <scope>NUCLEOTIDE SEQUENCE [LARGE SCALE GENOMIC DNA]</scope>
    <source>
        <strain evidence="1 2">MB58</strain>
    </source>
</reference>
<dbReference type="Proteomes" id="UP000019760">
    <property type="component" value="Unassembled WGS sequence"/>
</dbReference>
<dbReference type="Gene3D" id="1.50.10.20">
    <property type="match status" value="1"/>
</dbReference>
<name>A0A023D1F8_ACIMT</name>
<dbReference type="PANTHER" id="PTHR47791:SF3">
    <property type="entry name" value="MEIOTICALLY UP-REGULATED GENE 191 PROTEIN"/>
    <property type="match status" value="1"/>
</dbReference>
<dbReference type="InterPro" id="IPR008928">
    <property type="entry name" value="6-hairpin_glycosidase_sf"/>
</dbReference>
<dbReference type="SUPFAM" id="SSF48208">
    <property type="entry name" value="Six-hairpin glycosidases"/>
    <property type="match status" value="1"/>
</dbReference>
<gene>
    <name evidence="1" type="ORF">Amme_011_004</name>
</gene>
<proteinExistence type="predicted"/>
<protein>
    <recommendedName>
        <fullName evidence="3">Glycosyl hydrolase</fullName>
    </recommendedName>
</protein>
<organism evidence="1 2">
    <name type="scientific">Acidomonas methanolica NBRC 104435</name>
    <dbReference type="NCBI Taxonomy" id="1231351"/>
    <lineage>
        <taxon>Bacteria</taxon>
        <taxon>Pseudomonadati</taxon>
        <taxon>Pseudomonadota</taxon>
        <taxon>Alphaproteobacteria</taxon>
        <taxon>Acetobacterales</taxon>
        <taxon>Acetobacteraceae</taxon>
        <taxon>Acidomonas</taxon>
    </lineage>
</organism>
<evidence type="ECO:0000313" key="2">
    <source>
        <dbReference type="Proteomes" id="UP000019760"/>
    </source>
</evidence>
<evidence type="ECO:0000313" key="1">
    <source>
        <dbReference type="EMBL" id="GAJ27904.1"/>
    </source>
</evidence>
<dbReference type="InterPro" id="IPR053169">
    <property type="entry name" value="MUG_Protein"/>
</dbReference>